<dbReference type="AlphaFoldDB" id="A0ABD7V175"/>
<dbReference type="EMBL" id="CAACYD010000005">
    <property type="protein sequence ID" value="VFA83037.1"/>
    <property type="molecule type" value="Genomic_DNA"/>
</dbReference>
<sequence>MSHTRHMSDSLFCLLDGAMTRFCNESRTDYEGGASTVFFVGTLQKGL</sequence>
<evidence type="ECO:0000313" key="1">
    <source>
        <dbReference type="EMBL" id="VFA83037.1"/>
    </source>
</evidence>
<reference evidence="1 2" key="1">
    <citation type="submission" date="2019-02" db="EMBL/GenBank/DDBJ databases">
        <authorList>
            <consortium name="Pathogen Informatics"/>
        </authorList>
    </citation>
    <scope>NUCLEOTIDE SEQUENCE [LARGE SCALE GENOMIC DNA]</scope>
    <source>
        <strain evidence="1 2">3012STDY6756503</strain>
    </source>
</reference>
<name>A0ABD7V175_9ACTN</name>
<accession>A0ABD7V175</accession>
<gene>
    <name evidence="1" type="ORF">NCTC8139_01361</name>
</gene>
<evidence type="ECO:0000313" key="2">
    <source>
        <dbReference type="Proteomes" id="UP000360750"/>
    </source>
</evidence>
<proteinExistence type="predicted"/>
<dbReference type="Proteomes" id="UP000360750">
    <property type="component" value="Unassembled WGS sequence"/>
</dbReference>
<comment type="caution">
    <text evidence="1">The sequence shown here is derived from an EMBL/GenBank/DDBJ whole genome shotgun (WGS) entry which is preliminary data.</text>
</comment>
<organism evidence="1 2">
    <name type="scientific">Gordonia paraffinivorans</name>
    <dbReference type="NCBI Taxonomy" id="175628"/>
    <lineage>
        <taxon>Bacteria</taxon>
        <taxon>Bacillati</taxon>
        <taxon>Actinomycetota</taxon>
        <taxon>Actinomycetes</taxon>
        <taxon>Mycobacteriales</taxon>
        <taxon>Gordoniaceae</taxon>
        <taxon>Gordonia</taxon>
    </lineage>
</organism>
<protein>
    <submittedName>
        <fullName evidence="1">Uncharacterized protein</fullName>
    </submittedName>
</protein>